<proteinExistence type="inferred from homology"/>
<dbReference type="Gene3D" id="2.60.40.640">
    <property type="match status" value="2"/>
</dbReference>
<protein>
    <recommendedName>
        <fullName evidence="2">Arrestin C-terminal-like domain-containing protein</fullName>
    </recommendedName>
</protein>
<dbReference type="InterPro" id="IPR014756">
    <property type="entry name" value="Ig_E-set"/>
</dbReference>
<dbReference type="InterPro" id="IPR011021">
    <property type="entry name" value="Arrestin-like_N"/>
</dbReference>
<dbReference type="InterPro" id="IPR014752">
    <property type="entry name" value="Arrestin-like_C"/>
</dbReference>
<dbReference type="PANTHER" id="PTHR11188:SF17">
    <property type="entry name" value="FI21816P1"/>
    <property type="match status" value="1"/>
</dbReference>
<comment type="similarity">
    <text evidence="1">Belongs to the arrestin family.</text>
</comment>
<dbReference type="Proteomes" id="UP001642540">
    <property type="component" value="Unassembled WGS sequence"/>
</dbReference>
<sequence length="398" mass="45333">MPITIELDRGQGPYKGGDLIAGKVIVINSTDRSRQLSYDLTITFLGKAWTQWKEGRNSRDTFRQYLVSKWEIETYFNQSFLLLQPGNMTATRTIDPGITELPFIYQLPPNLPGSFWSKHGGVTYTAQVLYRRPWKWDKLVQRDINVQGSYNLSWYPITAQPGYFTLVKKVWCGLGKVKANLLIQKRGFVPGEEMHFKLELDNDTRMQLKKIRVYLVQITTYSAQTATRQEIKKCIKLKCPSVQSRQSLTFPGCIVIPLDLPPTNLGSCRIVQPRYSLLLKIKTGLFGKTCFYSILEGRVPISIGTAEITTSPSSQSTINCHLRRSNHYSSNTTLPNYEAVSNEDNSSTITTSLNHLRLWNLCTFSREDYDSDPPPSYEDALALPPVEESCNKYRLLTS</sequence>
<dbReference type="InterPro" id="IPR011022">
    <property type="entry name" value="Arrestin_C-like"/>
</dbReference>
<dbReference type="PANTHER" id="PTHR11188">
    <property type="entry name" value="ARRESTIN DOMAIN CONTAINING PROTEIN"/>
    <property type="match status" value="1"/>
</dbReference>
<dbReference type="InterPro" id="IPR050357">
    <property type="entry name" value="Arrestin_domain-protein"/>
</dbReference>
<keyword evidence="4" id="KW-1185">Reference proteome</keyword>
<feature type="domain" description="Arrestin C-terminal-like" evidence="2">
    <location>
        <begin position="173"/>
        <end position="308"/>
    </location>
</feature>
<comment type="caution">
    <text evidence="3">The sequence shown here is derived from an EMBL/GenBank/DDBJ whole genome shotgun (WGS) entry which is preliminary data.</text>
</comment>
<accession>A0ABP1QNY9</accession>
<name>A0ABP1QNY9_9HEXA</name>
<dbReference type="Pfam" id="PF02752">
    <property type="entry name" value="Arrestin_C"/>
    <property type="match status" value="1"/>
</dbReference>
<evidence type="ECO:0000313" key="4">
    <source>
        <dbReference type="Proteomes" id="UP001642540"/>
    </source>
</evidence>
<evidence type="ECO:0000313" key="3">
    <source>
        <dbReference type="EMBL" id="CAL8109574.1"/>
    </source>
</evidence>
<evidence type="ECO:0000259" key="2">
    <source>
        <dbReference type="SMART" id="SM01017"/>
    </source>
</evidence>
<gene>
    <name evidence="3" type="ORF">ODALV1_LOCUS13495</name>
</gene>
<dbReference type="EMBL" id="CAXLJM020000041">
    <property type="protein sequence ID" value="CAL8109574.1"/>
    <property type="molecule type" value="Genomic_DNA"/>
</dbReference>
<dbReference type="Pfam" id="PF00339">
    <property type="entry name" value="Arrestin_N"/>
    <property type="match status" value="1"/>
</dbReference>
<organism evidence="3 4">
    <name type="scientific">Orchesella dallaii</name>
    <dbReference type="NCBI Taxonomy" id="48710"/>
    <lineage>
        <taxon>Eukaryota</taxon>
        <taxon>Metazoa</taxon>
        <taxon>Ecdysozoa</taxon>
        <taxon>Arthropoda</taxon>
        <taxon>Hexapoda</taxon>
        <taxon>Collembola</taxon>
        <taxon>Entomobryomorpha</taxon>
        <taxon>Entomobryoidea</taxon>
        <taxon>Orchesellidae</taxon>
        <taxon>Orchesellinae</taxon>
        <taxon>Orchesella</taxon>
    </lineage>
</organism>
<evidence type="ECO:0000256" key="1">
    <source>
        <dbReference type="ARBA" id="ARBA00005298"/>
    </source>
</evidence>
<dbReference type="SMART" id="SM01017">
    <property type="entry name" value="Arrestin_C"/>
    <property type="match status" value="1"/>
</dbReference>
<reference evidence="3 4" key="1">
    <citation type="submission" date="2024-08" db="EMBL/GenBank/DDBJ databases">
        <authorList>
            <person name="Cucini C."/>
            <person name="Frati F."/>
        </authorList>
    </citation>
    <scope>NUCLEOTIDE SEQUENCE [LARGE SCALE GENOMIC DNA]</scope>
</reference>
<dbReference type="SUPFAM" id="SSF81296">
    <property type="entry name" value="E set domains"/>
    <property type="match status" value="2"/>
</dbReference>